<evidence type="ECO:0000256" key="9">
    <source>
        <dbReference type="ARBA" id="ARBA00022989"/>
    </source>
</evidence>
<evidence type="ECO:0000256" key="7">
    <source>
        <dbReference type="ARBA" id="ARBA00022824"/>
    </source>
</evidence>
<keyword evidence="7" id="KW-0256">Endoplasmic reticulum</keyword>
<gene>
    <name evidence="15" type="ORF">GGR88_000472</name>
</gene>
<sequence>MHAAIITAFKDPDMLARLADALLGRGFKLFIHVDRRSRFDPELLDDLVRRGCVVDRRYRIVWGGYTHLLAITDLMRRALRDPAVDYVHTLSGQDYPIKDRSYFDQVCDGRAFISWEPLAETPEEVRDRFDQYKLLYPVEWWRSIPGPIERPLRRLQRIFGIRRKGTRDFNRSAIFKGLVWLSLPADVARHAVESPAAHRLLRDLRFSYLPEEFFFQTMIANSPFSDRVAHDDLRYMDWGPRDGVRPAVLDARDEDALARSPALFARKFDSRRSAELLQALSAAESAAAA</sequence>
<evidence type="ECO:0000256" key="2">
    <source>
        <dbReference type="ARBA" id="ARBA00004648"/>
    </source>
</evidence>
<dbReference type="EMBL" id="JAATJE010000001">
    <property type="protein sequence ID" value="NJC32998.1"/>
    <property type="molecule type" value="Genomic_DNA"/>
</dbReference>
<organism evidence="15 16">
    <name type="scientific">Sphingomonas jejuensis</name>
    <dbReference type="NCBI Taxonomy" id="904715"/>
    <lineage>
        <taxon>Bacteria</taxon>
        <taxon>Pseudomonadati</taxon>
        <taxon>Pseudomonadota</taxon>
        <taxon>Alphaproteobacteria</taxon>
        <taxon>Sphingomonadales</taxon>
        <taxon>Sphingomonadaceae</taxon>
        <taxon>Sphingomonas</taxon>
    </lineage>
</organism>
<evidence type="ECO:0000256" key="4">
    <source>
        <dbReference type="ARBA" id="ARBA00022679"/>
    </source>
</evidence>
<keyword evidence="11" id="KW-0472">Membrane</keyword>
<keyword evidence="4" id="KW-0808">Transferase</keyword>
<evidence type="ECO:0000256" key="11">
    <source>
        <dbReference type="ARBA" id="ARBA00023136"/>
    </source>
</evidence>
<keyword evidence="6" id="KW-0479">Metal-binding</keyword>
<protein>
    <recommendedName>
        <fullName evidence="14">Peptide O-xylosyltransferase</fullName>
    </recommendedName>
</protein>
<evidence type="ECO:0000256" key="14">
    <source>
        <dbReference type="ARBA" id="ARBA00042865"/>
    </source>
</evidence>
<dbReference type="InterPro" id="IPR043538">
    <property type="entry name" value="XYLT"/>
</dbReference>
<evidence type="ECO:0000256" key="6">
    <source>
        <dbReference type="ARBA" id="ARBA00022723"/>
    </source>
</evidence>
<keyword evidence="5" id="KW-0812">Transmembrane</keyword>
<dbReference type="Proteomes" id="UP000734218">
    <property type="component" value="Unassembled WGS sequence"/>
</dbReference>
<keyword evidence="12" id="KW-1015">Disulfide bond</keyword>
<evidence type="ECO:0000256" key="5">
    <source>
        <dbReference type="ARBA" id="ARBA00022692"/>
    </source>
</evidence>
<keyword evidence="16" id="KW-1185">Reference proteome</keyword>
<dbReference type="Pfam" id="PF02485">
    <property type="entry name" value="Branch"/>
    <property type="match status" value="1"/>
</dbReference>
<reference evidence="15 16" key="1">
    <citation type="submission" date="2020-03" db="EMBL/GenBank/DDBJ databases">
        <title>Genomic Encyclopedia of Type Strains, Phase IV (KMG-IV): sequencing the most valuable type-strain genomes for metagenomic binning, comparative biology and taxonomic classification.</title>
        <authorList>
            <person name="Goeker M."/>
        </authorList>
    </citation>
    <scope>NUCLEOTIDE SEQUENCE [LARGE SCALE GENOMIC DNA]</scope>
    <source>
        <strain evidence="15 16">DSM 27651</strain>
    </source>
</reference>
<comment type="subcellular location">
    <subcellularLocation>
        <location evidence="2">Endoplasmic reticulum membrane</location>
        <topology evidence="2">Single-pass type II membrane protein</topology>
    </subcellularLocation>
    <subcellularLocation>
        <location evidence="1">Golgi apparatus membrane</location>
        <topology evidence="1">Single-pass type II membrane protein</topology>
    </subcellularLocation>
</comment>
<keyword evidence="13" id="KW-0325">Glycoprotein</keyword>
<comment type="caution">
    <text evidence="15">The sequence shown here is derived from an EMBL/GenBank/DDBJ whole genome shotgun (WGS) entry which is preliminary data.</text>
</comment>
<evidence type="ECO:0000256" key="3">
    <source>
        <dbReference type="ARBA" id="ARBA00022676"/>
    </source>
</evidence>
<evidence type="ECO:0000256" key="8">
    <source>
        <dbReference type="ARBA" id="ARBA00022968"/>
    </source>
</evidence>
<keyword evidence="10" id="KW-0333">Golgi apparatus</keyword>
<proteinExistence type="predicted"/>
<evidence type="ECO:0000256" key="12">
    <source>
        <dbReference type="ARBA" id="ARBA00023157"/>
    </source>
</evidence>
<evidence type="ECO:0000313" key="15">
    <source>
        <dbReference type="EMBL" id="NJC32998.1"/>
    </source>
</evidence>
<keyword evidence="8" id="KW-0735">Signal-anchor</keyword>
<dbReference type="PANTHER" id="PTHR46025:SF3">
    <property type="entry name" value="XYLOSYLTRANSFERASE OXT"/>
    <property type="match status" value="1"/>
</dbReference>
<evidence type="ECO:0000256" key="1">
    <source>
        <dbReference type="ARBA" id="ARBA00004323"/>
    </source>
</evidence>
<keyword evidence="9" id="KW-1133">Transmembrane helix</keyword>
<evidence type="ECO:0000256" key="10">
    <source>
        <dbReference type="ARBA" id="ARBA00023034"/>
    </source>
</evidence>
<name>A0ABX0XI33_9SPHN</name>
<dbReference type="InterPro" id="IPR003406">
    <property type="entry name" value="Glyco_trans_14"/>
</dbReference>
<evidence type="ECO:0000313" key="16">
    <source>
        <dbReference type="Proteomes" id="UP000734218"/>
    </source>
</evidence>
<accession>A0ABX0XI33</accession>
<dbReference type="PANTHER" id="PTHR46025">
    <property type="entry name" value="XYLOSYLTRANSFERASE OXT"/>
    <property type="match status" value="1"/>
</dbReference>
<dbReference type="RefSeq" id="WP_167952603.1">
    <property type="nucleotide sequence ID" value="NZ_JAATJE010000001.1"/>
</dbReference>
<evidence type="ECO:0000256" key="13">
    <source>
        <dbReference type="ARBA" id="ARBA00023180"/>
    </source>
</evidence>
<keyword evidence="3" id="KW-0328">Glycosyltransferase</keyword>